<reference evidence="1" key="1">
    <citation type="journal article" date="2018" name="Vet. Microbiol.">
        <title>Longitudinal study of Escherichia coli plasmid resistance to extended-spectrum cephalosporins in free-range broilers.</title>
        <authorList>
            <person name="Baron S."/>
            <person name="Le Devendec L."/>
            <person name="Touzain F."/>
            <person name="Jouy E."/>
            <person name="Lucas P."/>
            <person name="de Boisseson C."/>
            <person name="Larvor E."/>
            <person name="Kempf I."/>
        </authorList>
    </citation>
    <scope>NUCLEOTIDE SEQUENCE</scope>
    <source>
        <strain evidence="1">DH5alpha</strain>
        <plasmid evidence="1">p301-4</plasmid>
        <plasmid evidence="2">p531-3</plasmid>
    </source>
</reference>
<dbReference type="EMBL" id="MG692700">
    <property type="protein sequence ID" value="AVR63311.1"/>
    <property type="molecule type" value="Genomic_DNA"/>
</dbReference>
<sequence>MRNCNVCSSVKAQKNFVQKPNGRYRKHRSESAHFRKKWRKRWVSNMTRYCHPPCASLQPVNRYRPHFPVKPGLSGRKRNAVLPVVVNSVLWDVMCQSNWSLSAAPLRLSKHNVRNWPVAGATISCRHQYLQNPLHAVMPERGSWPMSSPENMQTICRYTASQRYTAVRVWS</sequence>
<gene>
    <name evidence="1" type="ORF">p301-4_00129</name>
    <name evidence="2" type="ORF">p531-3_00123</name>
</gene>
<dbReference type="EMBL" id="MG692647">
    <property type="protein sequence ID" value="AVR62320.1"/>
    <property type="molecule type" value="Genomic_DNA"/>
</dbReference>
<keyword evidence="1" id="KW-0614">Plasmid</keyword>
<proteinExistence type="predicted"/>
<geneLocation type="plasmid" evidence="1">
    <name>p301-4</name>
</geneLocation>
<accession>A0A2R4ACE8</accession>
<organism evidence="1">
    <name type="scientific">Escherichia coli</name>
    <dbReference type="NCBI Taxonomy" id="562"/>
    <lineage>
        <taxon>Bacteria</taxon>
        <taxon>Pseudomonadati</taxon>
        <taxon>Pseudomonadota</taxon>
        <taxon>Gammaproteobacteria</taxon>
        <taxon>Enterobacterales</taxon>
        <taxon>Enterobacteriaceae</taxon>
        <taxon>Escherichia</taxon>
    </lineage>
</organism>
<evidence type="ECO:0000313" key="1">
    <source>
        <dbReference type="EMBL" id="AVR62320.1"/>
    </source>
</evidence>
<dbReference type="AlphaFoldDB" id="A0A2R4ACE8"/>
<protein>
    <submittedName>
        <fullName evidence="1">Uncharacterized protein</fullName>
    </submittedName>
</protein>
<name>A0A2R4ACE8_ECOLX</name>
<geneLocation type="plasmid" evidence="2">
    <name>p531-3</name>
</geneLocation>
<evidence type="ECO:0000313" key="2">
    <source>
        <dbReference type="EMBL" id="AVR63311.1"/>
    </source>
</evidence>